<dbReference type="PANTHER" id="PTHR47425:SF2">
    <property type="entry name" value="FARB-RELATED"/>
    <property type="match status" value="1"/>
</dbReference>
<dbReference type="Pfam" id="PF04082">
    <property type="entry name" value="Fungal_trans"/>
    <property type="match status" value="1"/>
</dbReference>
<dbReference type="InterPro" id="IPR052761">
    <property type="entry name" value="Fungal_Detox/Toxin_TFs"/>
</dbReference>
<dbReference type="CDD" id="cd12148">
    <property type="entry name" value="fungal_TF_MHR"/>
    <property type="match status" value="1"/>
</dbReference>
<dbReference type="PANTHER" id="PTHR47425">
    <property type="entry name" value="FARB-RELATED"/>
    <property type="match status" value="1"/>
</dbReference>
<reference evidence="3" key="1">
    <citation type="submission" date="2022-07" db="EMBL/GenBank/DDBJ databases">
        <title>Fungi with potential for degradation of polypropylene.</title>
        <authorList>
            <person name="Gostincar C."/>
        </authorList>
    </citation>
    <scope>NUCLEOTIDE SEQUENCE</scope>
    <source>
        <strain evidence="3">EXF-13308</strain>
    </source>
</reference>
<evidence type="ECO:0000313" key="4">
    <source>
        <dbReference type="Proteomes" id="UP001174694"/>
    </source>
</evidence>
<evidence type="ECO:0000313" key="3">
    <source>
        <dbReference type="EMBL" id="KAJ9148234.1"/>
    </source>
</evidence>
<dbReference type="GO" id="GO:0006351">
    <property type="term" value="P:DNA-templated transcription"/>
    <property type="evidence" value="ECO:0007669"/>
    <property type="project" value="InterPro"/>
</dbReference>
<sequence>MTGAEALRAKGLSNPVSITSADLRRPSSVSAISLNGIQNGSGSLDSLDGHVPHLLYQQRSGFRPDAAALLAKLAENTQQPLSWNPVLNQNPLFGDFRTAQFLNTLEESDNTSQLPAFIKPLPDRIGADDVKYLQLKGALTLPSPPVQSALLKAYVEFVHPYMPLLELHDFLGRINSRDGQCGQLSLLLYQAVMFTGSAFVKSKFLSDAGFSSRRIARKAFFQRARLLYDFDYELDRLVLVQALLLMTYWYETPDDQKDTWHWMGVAISLAHTIGLHRNPANTNMAPQKQKLWKRIWWSCFMRDRLIALGMRRPTRIKDEDFDVPMLEESDFEIQVLSDDNKTLGPDCTLVRDLKMQGELAQMCVQKAKLCVLISNMLKAQYSVLIRDRDRPDNTTNSTMMLFPNKSLDNIESVNKVDMELMAWASELPSACQYREVTGADIEDGRATVAVQRNLLHMVYHTTVSALHRPQFLPSSPLQTPPASRAIQEMSRMRVRDAASHITLMAAELHHFRLERYLPTTGVTVVLPAMIIHLLEMKNPVLESRQKAERGFHQCMKVMMKLREIYAAADFAAGFLDAALRKAALEMNPALGVANGRPAGMNAPLIQPELSTPPPENAPYLNATETGLFHQNRSYMAKTLDGQQAMAVAAGQSPPPTERDLESTIAMTPSASGSSDAAPADMEMDMSGQEEFDWNAMAGQNFDFDQWLQYPAEGVNNTDDTFMGTVKWPDASQNQMDVDGVNAQATKAALAAQAAQA</sequence>
<protein>
    <submittedName>
        <fullName evidence="3">Cutinase transcription factor 1 beta</fullName>
    </submittedName>
</protein>
<dbReference type="SMART" id="SM00906">
    <property type="entry name" value="Fungal_trans"/>
    <property type="match status" value="1"/>
</dbReference>
<comment type="caution">
    <text evidence="3">The sequence shown here is derived from an EMBL/GenBank/DDBJ whole genome shotgun (WGS) entry which is preliminary data.</text>
</comment>
<dbReference type="GO" id="GO:0003677">
    <property type="term" value="F:DNA binding"/>
    <property type="evidence" value="ECO:0007669"/>
    <property type="project" value="InterPro"/>
</dbReference>
<evidence type="ECO:0000256" key="1">
    <source>
        <dbReference type="ARBA" id="ARBA00023242"/>
    </source>
</evidence>
<keyword evidence="1" id="KW-0539">Nucleus</keyword>
<feature type="domain" description="Xylanolytic transcriptional activator regulatory" evidence="2">
    <location>
        <begin position="259"/>
        <end position="332"/>
    </location>
</feature>
<dbReference type="Proteomes" id="UP001174694">
    <property type="component" value="Unassembled WGS sequence"/>
</dbReference>
<dbReference type="EMBL" id="JANBVO010000013">
    <property type="protein sequence ID" value="KAJ9148234.1"/>
    <property type="molecule type" value="Genomic_DNA"/>
</dbReference>
<gene>
    <name evidence="3" type="ORF">NKR23_g5137</name>
</gene>
<dbReference type="AlphaFoldDB" id="A0AA38VF53"/>
<proteinExistence type="predicted"/>
<organism evidence="3 4">
    <name type="scientific">Pleurostoma richardsiae</name>
    <dbReference type="NCBI Taxonomy" id="41990"/>
    <lineage>
        <taxon>Eukaryota</taxon>
        <taxon>Fungi</taxon>
        <taxon>Dikarya</taxon>
        <taxon>Ascomycota</taxon>
        <taxon>Pezizomycotina</taxon>
        <taxon>Sordariomycetes</taxon>
        <taxon>Sordariomycetidae</taxon>
        <taxon>Calosphaeriales</taxon>
        <taxon>Pleurostomataceae</taxon>
        <taxon>Pleurostoma</taxon>
    </lineage>
</organism>
<keyword evidence="4" id="KW-1185">Reference proteome</keyword>
<dbReference type="InterPro" id="IPR007219">
    <property type="entry name" value="XnlR_reg_dom"/>
</dbReference>
<name>A0AA38VF53_9PEZI</name>
<evidence type="ECO:0000259" key="2">
    <source>
        <dbReference type="SMART" id="SM00906"/>
    </source>
</evidence>
<dbReference type="GO" id="GO:0008270">
    <property type="term" value="F:zinc ion binding"/>
    <property type="evidence" value="ECO:0007669"/>
    <property type="project" value="InterPro"/>
</dbReference>
<accession>A0AA38VF53</accession>